<evidence type="ECO:0000256" key="2">
    <source>
        <dbReference type="SAM" id="Phobius"/>
    </source>
</evidence>
<evidence type="ECO:0000256" key="1">
    <source>
        <dbReference type="SAM" id="MobiDB-lite"/>
    </source>
</evidence>
<protein>
    <recommendedName>
        <fullName evidence="5">Ribosomal protein L34e superfamily protein</fullName>
    </recommendedName>
</protein>
<dbReference type="PANTHER" id="PTHR46996:SF4">
    <property type="entry name" value="RIBOSOMAL PROTEIN L34E SUPERFAMILY PROTEIN"/>
    <property type="match status" value="1"/>
</dbReference>
<feature type="transmembrane region" description="Helical" evidence="2">
    <location>
        <begin position="128"/>
        <end position="149"/>
    </location>
</feature>
<name>A0ABR2DBF6_9ROSI</name>
<dbReference type="Proteomes" id="UP001472677">
    <property type="component" value="Unassembled WGS sequence"/>
</dbReference>
<dbReference type="EMBL" id="JBBPBM010000032">
    <property type="protein sequence ID" value="KAK8533913.1"/>
    <property type="molecule type" value="Genomic_DNA"/>
</dbReference>
<comment type="caution">
    <text evidence="3">The sequence shown here is derived from an EMBL/GenBank/DDBJ whole genome shotgun (WGS) entry which is preliminary data.</text>
</comment>
<evidence type="ECO:0008006" key="5">
    <source>
        <dbReference type="Google" id="ProtNLM"/>
    </source>
</evidence>
<feature type="transmembrane region" description="Helical" evidence="2">
    <location>
        <begin position="79"/>
        <end position="101"/>
    </location>
</feature>
<evidence type="ECO:0000313" key="3">
    <source>
        <dbReference type="EMBL" id="KAK8533913.1"/>
    </source>
</evidence>
<feature type="region of interest" description="Disordered" evidence="1">
    <location>
        <begin position="43"/>
        <end position="64"/>
    </location>
</feature>
<keyword evidence="2" id="KW-1133">Transmembrane helix</keyword>
<keyword evidence="2" id="KW-0812">Transmembrane</keyword>
<sequence length="363" mass="40764">MLNLLIWILRKYLILRKVGCFLRFYEASSATIMANSLDSNDSLMNPKSSSPKNNFPRKQKVPNSPSCLKIPSCEGSRSAAIDVFILIAVIAACGFLLFPALKCVSLKMIEFIEPAFYMFKEEIMRTPMIYASIGLGFSCAAIATWILLLCTTRKCRNPNCKGLRKAAEFDIQLETEECIKNSNTLVKDASKRGLFELPPDHHKELEAELKKMAPINGRAVLLFQARCGCPVGRLEVPGPKKQRKNKKYSSLALRIQCLVVLEYVKSRKWHIWHSLTVFQSRDMEMLPPKPGNLLRLSTLFSTLATGGSKPGPALVSKASKEALLRIKVIESGKHCSICLEEFEVDGEAREMPRKKNVSFGLYR</sequence>
<accession>A0ABR2DBF6</accession>
<evidence type="ECO:0000313" key="4">
    <source>
        <dbReference type="Proteomes" id="UP001472677"/>
    </source>
</evidence>
<feature type="compositionally biased region" description="Polar residues" evidence="1">
    <location>
        <begin position="43"/>
        <end position="53"/>
    </location>
</feature>
<gene>
    <name evidence="3" type="ORF">V6N12_047315</name>
</gene>
<dbReference type="PANTHER" id="PTHR46996">
    <property type="entry name" value="OS05G0488500 PROTEIN"/>
    <property type="match status" value="1"/>
</dbReference>
<organism evidence="3 4">
    <name type="scientific">Hibiscus sabdariffa</name>
    <name type="common">roselle</name>
    <dbReference type="NCBI Taxonomy" id="183260"/>
    <lineage>
        <taxon>Eukaryota</taxon>
        <taxon>Viridiplantae</taxon>
        <taxon>Streptophyta</taxon>
        <taxon>Embryophyta</taxon>
        <taxon>Tracheophyta</taxon>
        <taxon>Spermatophyta</taxon>
        <taxon>Magnoliopsida</taxon>
        <taxon>eudicotyledons</taxon>
        <taxon>Gunneridae</taxon>
        <taxon>Pentapetalae</taxon>
        <taxon>rosids</taxon>
        <taxon>malvids</taxon>
        <taxon>Malvales</taxon>
        <taxon>Malvaceae</taxon>
        <taxon>Malvoideae</taxon>
        <taxon>Hibiscus</taxon>
    </lineage>
</organism>
<keyword evidence="2" id="KW-0472">Membrane</keyword>
<reference evidence="3 4" key="1">
    <citation type="journal article" date="2024" name="G3 (Bethesda)">
        <title>Genome assembly of Hibiscus sabdariffa L. provides insights into metabolisms of medicinal natural products.</title>
        <authorList>
            <person name="Kim T."/>
        </authorList>
    </citation>
    <scope>NUCLEOTIDE SEQUENCE [LARGE SCALE GENOMIC DNA]</scope>
    <source>
        <strain evidence="3">TK-2024</strain>
        <tissue evidence="3">Old leaves</tissue>
    </source>
</reference>
<proteinExistence type="predicted"/>
<keyword evidence="4" id="KW-1185">Reference proteome</keyword>